<keyword evidence="2" id="KW-1185">Reference proteome</keyword>
<evidence type="ECO:0000313" key="2">
    <source>
        <dbReference type="Proteomes" id="UP000315295"/>
    </source>
</evidence>
<proteinExistence type="predicted"/>
<evidence type="ECO:0000313" key="1">
    <source>
        <dbReference type="EMBL" id="TQD99328.1"/>
    </source>
</evidence>
<sequence length="65" mass="7368">MKTRLLVLRSSQIVGAGFGHGDYIRKSISIPNRHQTIWGQVLKENVGLNRKRSSVIRMPNSKSHL</sequence>
<comment type="caution">
    <text evidence="1">The sequence shown here is derived from an EMBL/GenBank/DDBJ whole genome shotgun (WGS) entry which is preliminary data.</text>
</comment>
<dbReference type="AlphaFoldDB" id="A0A540MKL0"/>
<dbReference type="EMBL" id="VIEB01000238">
    <property type="protein sequence ID" value="TQD99328.1"/>
    <property type="molecule type" value="Genomic_DNA"/>
</dbReference>
<gene>
    <name evidence="1" type="ORF">C1H46_015117</name>
</gene>
<protein>
    <submittedName>
        <fullName evidence="1">Uncharacterized protein</fullName>
    </submittedName>
</protein>
<accession>A0A540MKL0</accession>
<name>A0A540MKL0_MALBA</name>
<reference evidence="1 2" key="1">
    <citation type="journal article" date="2019" name="G3 (Bethesda)">
        <title>Sequencing of a Wild Apple (Malus baccata) Genome Unravels the Differences Between Cultivated and Wild Apple Species Regarding Disease Resistance and Cold Tolerance.</title>
        <authorList>
            <person name="Chen X."/>
        </authorList>
    </citation>
    <scope>NUCLEOTIDE SEQUENCE [LARGE SCALE GENOMIC DNA]</scope>
    <source>
        <strain evidence="2">cv. Shandingzi</strain>
        <tissue evidence="1">Leaves</tissue>
    </source>
</reference>
<dbReference type="Proteomes" id="UP000315295">
    <property type="component" value="Unassembled WGS sequence"/>
</dbReference>
<organism evidence="1 2">
    <name type="scientific">Malus baccata</name>
    <name type="common">Siberian crab apple</name>
    <name type="synonym">Pyrus baccata</name>
    <dbReference type="NCBI Taxonomy" id="106549"/>
    <lineage>
        <taxon>Eukaryota</taxon>
        <taxon>Viridiplantae</taxon>
        <taxon>Streptophyta</taxon>
        <taxon>Embryophyta</taxon>
        <taxon>Tracheophyta</taxon>
        <taxon>Spermatophyta</taxon>
        <taxon>Magnoliopsida</taxon>
        <taxon>eudicotyledons</taxon>
        <taxon>Gunneridae</taxon>
        <taxon>Pentapetalae</taxon>
        <taxon>rosids</taxon>
        <taxon>fabids</taxon>
        <taxon>Rosales</taxon>
        <taxon>Rosaceae</taxon>
        <taxon>Amygdaloideae</taxon>
        <taxon>Maleae</taxon>
        <taxon>Malus</taxon>
    </lineage>
</organism>